<keyword evidence="8 10" id="KW-0333">Golgi apparatus</keyword>
<dbReference type="PANTHER" id="PTHR11214">
    <property type="entry name" value="BETA-1,3-N-ACETYLGLUCOSAMINYLTRANSFERASE"/>
    <property type="match status" value="1"/>
</dbReference>
<protein>
    <recommendedName>
        <fullName evidence="10">Hexosyltransferase</fullName>
        <ecNumber evidence="10">2.4.1.-</ecNumber>
    </recommendedName>
</protein>
<comment type="caution">
    <text evidence="11">The sequence shown here is derived from an EMBL/GenBank/DDBJ whole genome shotgun (WGS) entry which is preliminary data.</text>
</comment>
<evidence type="ECO:0000256" key="10">
    <source>
        <dbReference type="RuleBase" id="RU363063"/>
    </source>
</evidence>
<evidence type="ECO:0000256" key="6">
    <source>
        <dbReference type="ARBA" id="ARBA00022968"/>
    </source>
</evidence>
<evidence type="ECO:0000256" key="4">
    <source>
        <dbReference type="ARBA" id="ARBA00022679"/>
    </source>
</evidence>
<gene>
    <name evidence="11" type="ORF">BSL78_30135</name>
</gene>
<evidence type="ECO:0000256" key="1">
    <source>
        <dbReference type="ARBA" id="ARBA00004323"/>
    </source>
</evidence>
<evidence type="ECO:0000313" key="12">
    <source>
        <dbReference type="Proteomes" id="UP000230750"/>
    </source>
</evidence>
<dbReference type="OrthoDB" id="115198at2759"/>
<dbReference type="PANTHER" id="PTHR11214:SF365">
    <property type="entry name" value="HEXOSYLTRANSFERASE"/>
    <property type="match status" value="1"/>
</dbReference>
<dbReference type="EMBL" id="MRZV01002774">
    <property type="protein sequence ID" value="PIK33051.1"/>
    <property type="molecule type" value="Genomic_DNA"/>
</dbReference>
<keyword evidence="6" id="KW-0735">Signal-anchor</keyword>
<comment type="similarity">
    <text evidence="2 10">Belongs to the glycosyltransferase 31 family.</text>
</comment>
<evidence type="ECO:0000256" key="5">
    <source>
        <dbReference type="ARBA" id="ARBA00022692"/>
    </source>
</evidence>
<sequence length="246" mass="28890">MRVFPRSKRCLAIFKKIYSRKFWQDGDEVWRDWANDRFKNDHLFKKYFQTIGSTKPFDDCRDKKPTLVLCVLSHPSRRSIRDAIRRTWANSTLVSTENVILWFIVGGKYTNGIVDNETTIHESKEFGDVVIGNFEDHPKMESIKVLFSLYSVIRSCPSAVDVYIGTDDTYVNIPRLYKHLAYRYNDDKRIWSGFLRSGMKPVRDKQSPFYVSREEFKDDQYPDFCSLDNGFVLSASSVKRRIILCS</sequence>
<accession>A0A2G8JBD2</accession>
<evidence type="ECO:0000313" key="11">
    <source>
        <dbReference type="EMBL" id="PIK33051.1"/>
    </source>
</evidence>
<dbReference type="GO" id="GO:0016758">
    <property type="term" value="F:hexosyltransferase activity"/>
    <property type="evidence" value="ECO:0007669"/>
    <property type="project" value="InterPro"/>
</dbReference>
<evidence type="ECO:0000256" key="9">
    <source>
        <dbReference type="ARBA" id="ARBA00023136"/>
    </source>
</evidence>
<keyword evidence="9" id="KW-0472">Membrane</keyword>
<comment type="subcellular location">
    <subcellularLocation>
        <location evidence="1 10">Golgi apparatus membrane</location>
        <topology evidence="1 10">Single-pass type II membrane protein</topology>
    </subcellularLocation>
</comment>
<evidence type="ECO:0000256" key="3">
    <source>
        <dbReference type="ARBA" id="ARBA00022676"/>
    </source>
</evidence>
<keyword evidence="3 10" id="KW-0328">Glycosyltransferase</keyword>
<organism evidence="11 12">
    <name type="scientific">Stichopus japonicus</name>
    <name type="common">Sea cucumber</name>
    <dbReference type="NCBI Taxonomy" id="307972"/>
    <lineage>
        <taxon>Eukaryota</taxon>
        <taxon>Metazoa</taxon>
        <taxon>Echinodermata</taxon>
        <taxon>Eleutherozoa</taxon>
        <taxon>Echinozoa</taxon>
        <taxon>Holothuroidea</taxon>
        <taxon>Aspidochirotacea</taxon>
        <taxon>Aspidochirotida</taxon>
        <taxon>Stichopodidae</taxon>
        <taxon>Apostichopus</taxon>
    </lineage>
</organism>
<keyword evidence="12" id="KW-1185">Reference proteome</keyword>
<keyword evidence="7" id="KW-1133">Transmembrane helix</keyword>
<dbReference type="AlphaFoldDB" id="A0A2G8JBD2"/>
<evidence type="ECO:0000256" key="7">
    <source>
        <dbReference type="ARBA" id="ARBA00022989"/>
    </source>
</evidence>
<evidence type="ECO:0000256" key="8">
    <source>
        <dbReference type="ARBA" id="ARBA00023034"/>
    </source>
</evidence>
<dbReference type="Gene3D" id="3.90.550.50">
    <property type="match status" value="1"/>
</dbReference>
<dbReference type="Proteomes" id="UP000230750">
    <property type="component" value="Unassembled WGS sequence"/>
</dbReference>
<dbReference type="STRING" id="307972.A0A2G8JBD2"/>
<dbReference type="Pfam" id="PF01762">
    <property type="entry name" value="Galactosyl_T"/>
    <property type="match status" value="1"/>
</dbReference>
<proteinExistence type="inferred from homology"/>
<dbReference type="InterPro" id="IPR002659">
    <property type="entry name" value="Glyco_trans_31"/>
</dbReference>
<reference evidence="11 12" key="1">
    <citation type="journal article" date="2017" name="PLoS Biol.">
        <title>The sea cucumber genome provides insights into morphological evolution and visceral regeneration.</title>
        <authorList>
            <person name="Zhang X."/>
            <person name="Sun L."/>
            <person name="Yuan J."/>
            <person name="Sun Y."/>
            <person name="Gao Y."/>
            <person name="Zhang L."/>
            <person name="Li S."/>
            <person name="Dai H."/>
            <person name="Hamel J.F."/>
            <person name="Liu C."/>
            <person name="Yu Y."/>
            <person name="Liu S."/>
            <person name="Lin W."/>
            <person name="Guo K."/>
            <person name="Jin S."/>
            <person name="Xu P."/>
            <person name="Storey K.B."/>
            <person name="Huan P."/>
            <person name="Zhang T."/>
            <person name="Zhou Y."/>
            <person name="Zhang J."/>
            <person name="Lin C."/>
            <person name="Li X."/>
            <person name="Xing L."/>
            <person name="Huo D."/>
            <person name="Sun M."/>
            <person name="Wang L."/>
            <person name="Mercier A."/>
            <person name="Li F."/>
            <person name="Yang H."/>
            <person name="Xiang J."/>
        </authorList>
    </citation>
    <scope>NUCLEOTIDE SEQUENCE [LARGE SCALE GENOMIC DNA]</scope>
    <source>
        <strain evidence="11">Shaxun</strain>
        <tissue evidence="11">Muscle</tissue>
    </source>
</reference>
<name>A0A2G8JBD2_STIJA</name>
<dbReference type="GO" id="GO:0000139">
    <property type="term" value="C:Golgi membrane"/>
    <property type="evidence" value="ECO:0007669"/>
    <property type="project" value="UniProtKB-SubCell"/>
</dbReference>
<dbReference type="GO" id="GO:0006493">
    <property type="term" value="P:protein O-linked glycosylation"/>
    <property type="evidence" value="ECO:0007669"/>
    <property type="project" value="TreeGrafter"/>
</dbReference>
<keyword evidence="5" id="KW-0812">Transmembrane</keyword>
<keyword evidence="4" id="KW-0808">Transferase</keyword>
<dbReference type="EC" id="2.4.1.-" evidence="10"/>
<evidence type="ECO:0000256" key="2">
    <source>
        <dbReference type="ARBA" id="ARBA00008661"/>
    </source>
</evidence>